<dbReference type="EMBL" id="JAHGAV010000001">
    <property type="protein sequence ID" value="KAG6941180.1"/>
    <property type="molecule type" value="Genomic_DNA"/>
</dbReference>
<feature type="non-terminal residue" evidence="2">
    <location>
        <position position="201"/>
    </location>
</feature>
<reference evidence="2 3" key="1">
    <citation type="journal article" date="2020" name="G3 (Bethesda)">
        <title>Draft Genome of the Common Snapping Turtle, Chelydra serpentina, a Model for Phenotypic Plasticity in Reptiles.</title>
        <authorList>
            <person name="Das D."/>
            <person name="Singh S.K."/>
            <person name="Bierstedt J."/>
            <person name="Erickson A."/>
            <person name="Galli G.L.J."/>
            <person name="Crossley D.A. 2nd"/>
            <person name="Rhen T."/>
        </authorList>
    </citation>
    <scope>NUCLEOTIDE SEQUENCE [LARGE SCALE GENOMIC DNA]</scope>
    <source>
        <strain evidence="2">KW</strain>
    </source>
</reference>
<feature type="compositionally biased region" description="Low complexity" evidence="1">
    <location>
        <begin position="11"/>
        <end position="27"/>
    </location>
</feature>
<dbReference type="InterPro" id="IPR050938">
    <property type="entry name" value="Collagen_Structural_Proteins"/>
</dbReference>
<protein>
    <submittedName>
        <fullName evidence="2">Collagen type XXIII alpha 1 chain</fullName>
    </submittedName>
</protein>
<keyword evidence="2" id="KW-0176">Collagen</keyword>
<feature type="region of interest" description="Disordered" evidence="1">
    <location>
        <begin position="1"/>
        <end position="72"/>
    </location>
</feature>
<sequence>PPVEDTLQEKTGSSAASRPTSPAAGCQAPPPPLAAAAAIPGQEAHGRAPARCSPRADRGRLSPPRGTMSQGDGRLHAAAAGLPPAGARCAGGGGSAALCLLLSLTSLAACLLLSAKTCELQGRVAALEERGSPGWAPGAPLSPGPLLALLQPHMEQLFREKLGEGLAKLRTVREAPSECVCPPGPPGRRGKPGRRGEPGPA</sequence>
<evidence type="ECO:0000313" key="2">
    <source>
        <dbReference type="EMBL" id="KAG6941180.1"/>
    </source>
</evidence>
<feature type="non-terminal residue" evidence="2">
    <location>
        <position position="1"/>
    </location>
</feature>
<dbReference type="PANTHER" id="PTHR37456">
    <property type="entry name" value="SI:CH211-266K2.1"/>
    <property type="match status" value="1"/>
</dbReference>
<name>A0A8T1TKC3_CHESE</name>
<evidence type="ECO:0000256" key="1">
    <source>
        <dbReference type="SAM" id="MobiDB-lite"/>
    </source>
</evidence>
<dbReference type="AlphaFoldDB" id="A0A8T1TKC3"/>
<proteinExistence type="predicted"/>
<dbReference type="Proteomes" id="UP000765507">
    <property type="component" value="Unassembled WGS sequence"/>
</dbReference>
<gene>
    <name evidence="2" type="primary">COL23A1</name>
    <name evidence="2" type="ORF">G0U57_007278</name>
</gene>
<organism evidence="2 3">
    <name type="scientific">Chelydra serpentina</name>
    <name type="common">Snapping turtle</name>
    <name type="synonym">Testudo serpentina</name>
    <dbReference type="NCBI Taxonomy" id="8475"/>
    <lineage>
        <taxon>Eukaryota</taxon>
        <taxon>Metazoa</taxon>
        <taxon>Chordata</taxon>
        <taxon>Craniata</taxon>
        <taxon>Vertebrata</taxon>
        <taxon>Euteleostomi</taxon>
        <taxon>Archelosauria</taxon>
        <taxon>Testudinata</taxon>
        <taxon>Testudines</taxon>
        <taxon>Cryptodira</taxon>
        <taxon>Durocryptodira</taxon>
        <taxon>Americhelydia</taxon>
        <taxon>Chelydroidea</taxon>
        <taxon>Chelydridae</taxon>
        <taxon>Chelydra</taxon>
    </lineage>
</organism>
<comment type="caution">
    <text evidence="2">The sequence shown here is derived from an EMBL/GenBank/DDBJ whole genome shotgun (WGS) entry which is preliminary data.</text>
</comment>
<evidence type="ECO:0000313" key="3">
    <source>
        <dbReference type="Proteomes" id="UP000765507"/>
    </source>
</evidence>
<dbReference type="GO" id="GO:0005581">
    <property type="term" value="C:collagen trimer"/>
    <property type="evidence" value="ECO:0007669"/>
    <property type="project" value="UniProtKB-KW"/>
</dbReference>
<feature type="region of interest" description="Disordered" evidence="1">
    <location>
        <begin position="176"/>
        <end position="201"/>
    </location>
</feature>
<accession>A0A8T1TKC3</accession>
<keyword evidence="3" id="KW-1185">Reference proteome</keyword>
<dbReference type="PANTHER" id="PTHR37456:SF4">
    <property type="entry name" value="COLLAGEN ALPHA-1(XXIII) CHAIN"/>
    <property type="match status" value="1"/>
</dbReference>
<dbReference type="OrthoDB" id="5983381at2759"/>